<keyword evidence="1" id="KW-0472">Membrane</keyword>
<accession>A0A174II06</accession>
<evidence type="ECO:0000313" key="2">
    <source>
        <dbReference type="EMBL" id="CUO86844.1"/>
    </source>
</evidence>
<dbReference type="AlphaFoldDB" id="A0A174II06"/>
<dbReference type="PROSITE" id="PS51257">
    <property type="entry name" value="PROKAR_LIPOPROTEIN"/>
    <property type="match status" value="1"/>
</dbReference>
<organism evidence="2 3">
    <name type="scientific">Collinsella aerofaciens</name>
    <dbReference type="NCBI Taxonomy" id="74426"/>
    <lineage>
        <taxon>Bacteria</taxon>
        <taxon>Bacillati</taxon>
        <taxon>Actinomycetota</taxon>
        <taxon>Coriobacteriia</taxon>
        <taxon>Coriobacteriales</taxon>
        <taxon>Coriobacteriaceae</taxon>
        <taxon>Collinsella</taxon>
    </lineage>
</organism>
<sequence>MKSKRFVLNALLVLALLALLAFSCWYANQPAFGYVLYAVMSGDKAYYTLRAIDVLFFYVAGPLSIALLAFIVIYNFKKR</sequence>
<feature type="transmembrane region" description="Helical" evidence="1">
    <location>
        <begin position="57"/>
        <end position="76"/>
    </location>
</feature>
<dbReference type="EMBL" id="CZAQ01000003">
    <property type="protein sequence ID" value="CUO86844.1"/>
    <property type="molecule type" value="Genomic_DNA"/>
</dbReference>
<dbReference type="RefSeq" id="WP_055250466.1">
    <property type="nucleotide sequence ID" value="NZ_CABIXX010000003.1"/>
</dbReference>
<dbReference type="Proteomes" id="UP000095454">
    <property type="component" value="Unassembled WGS sequence"/>
</dbReference>
<proteinExistence type="predicted"/>
<protein>
    <submittedName>
        <fullName evidence="2">Uncharacterized protein</fullName>
    </submittedName>
</protein>
<name>A0A174II06_9ACTN</name>
<keyword evidence="1" id="KW-0812">Transmembrane</keyword>
<evidence type="ECO:0000256" key="1">
    <source>
        <dbReference type="SAM" id="Phobius"/>
    </source>
</evidence>
<reference evidence="2 3" key="1">
    <citation type="submission" date="2015-09" db="EMBL/GenBank/DDBJ databases">
        <authorList>
            <consortium name="Pathogen Informatics"/>
        </authorList>
    </citation>
    <scope>NUCLEOTIDE SEQUENCE [LARGE SCALE GENOMIC DNA]</scope>
    <source>
        <strain evidence="2 3">2789STDY5834902</strain>
    </source>
</reference>
<keyword evidence="1" id="KW-1133">Transmembrane helix</keyword>
<gene>
    <name evidence="2" type="ORF">ERS852514_00343</name>
</gene>
<evidence type="ECO:0000313" key="3">
    <source>
        <dbReference type="Proteomes" id="UP000095454"/>
    </source>
</evidence>